<dbReference type="InterPro" id="IPR036249">
    <property type="entry name" value="Thioredoxin-like_sf"/>
</dbReference>
<dbReference type="InterPro" id="IPR006660">
    <property type="entry name" value="Arsenate_reductase-like"/>
</dbReference>
<evidence type="ECO:0000256" key="1">
    <source>
        <dbReference type="ARBA" id="ARBA00007198"/>
    </source>
</evidence>
<dbReference type="PANTHER" id="PTHR30041">
    <property type="entry name" value="ARSENATE REDUCTASE"/>
    <property type="match status" value="1"/>
</dbReference>
<accession>A0A395JQ17</accession>
<dbReference type="Proteomes" id="UP000253083">
    <property type="component" value="Unassembled WGS sequence"/>
</dbReference>
<name>A0A395JQ17_9GAMM</name>
<dbReference type="InParanoid" id="A0A395JQ17"/>
<keyword evidence="4" id="KW-1185">Reference proteome</keyword>
<dbReference type="PROSITE" id="PS51353">
    <property type="entry name" value="ARSC"/>
    <property type="match status" value="1"/>
</dbReference>
<comment type="similarity">
    <text evidence="1 2">Belongs to the ArsC family.</text>
</comment>
<dbReference type="Gene3D" id="3.40.30.10">
    <property type="entry name" value="Glutaredoxin"/>
    <property type="match status" value="1"/>
</dbReference>
<protein>
    <submittedName>
        <fullName evidence="3">Arsenate reductase</fullName>
    </submittedName>
</protein>
<evidence type="ECO:0000313" key="3">
    <source>
        <dbReference type="EMBL" id="RBP51634.1"/>
    </source>
</evidence>
<dbReference type="SUPFAM" id="SSF52833">
    <property type="entry name" value="Thioredoxin-like"/>
    <property type="match status" value="1"/>
</dbReference>
<dbReference type="EMBL" id="QNRT01000002">
    <property type="protein sequence ID" value="RBP51634.1"/>
    <property type="molecule type" value="Genomic_DNA"/>
</dbReference>
<dbReference type="Pfam" id="PF03960">
    <property type="entry name" value="ArsC"/>
    <property type="match status" value="1"/>
</dbReference>
<reference evidence="3 4" key="1">
    <citation type="submission" date="2018-06" db="EMBL/GenBank/DDBJ databases">
        <title>Genomic Encyclopedia of Type Strains, Phase IV (KMG-IV): sequencing the most valuable type-strain genomes for metagenomic binning, comparative biology and taxonomic classification.</title>
        <authorList>
            <person name="Goeker M."/>
        </authorList>
    </citation>
    <scope>NUCLEOTIDE SEQUENCE [LARGE SCALE GENOMIC DNA]</scope>
    <source>
        <strain evidence="3 4">DSM 24032</strain>
    </source>
</reference>
<evidence type="ECO:0000256" key="2">
    <source>
        <dbReference type="PROSITE-ProRule" id="PRU01282"/>
    </source>
</evidence>
<comment type="caution">
    <text evidence="3">The sequence shown here is derived from an EMBL/GenBank/DDBJ whole genome shotgun (WGS) entry which is preliminary data.</text>
</comment>
<dbReference type="PANTHER" id="PTHR30041:SF8">
    <property type="entry name" value="PROTEIN YFFB"/>
    <property type="match status" value="1"/>
</dbReference>
<gene>
    <name evidence="3" type="ORF">DFR28_1021066</name>
</gene>
<sequence>MRENGVDVTSIDISKQPPTEAELEAMLAVYDGDIGKLFNRSGVRYRELKLKDSLPTMSSQQAIKLLAGDGKLIKRPFLITDHGQGVVGFKADAWQEFV</sequence>
<dbReference type="AlphaFoldDB" id="A0A395JQ17"/>
<organism evidence="3 4">
    <name type="scientific">Arenicella xantha</name>
    <dbReference type="NCBI Taxonomy" id="644221"/>
    <lineage>
        <taxon>Bacteria</taxon>
        <taxon>Pseudomonadati</taxon>
        <taxon>Pseudomonadota</taxon>
        <taxon>Gammaproteobacteria</taxon>
        <taxon>Arenicellales</taxon>
        <taxon>Arenicellaceae</taxon>
        <taxon>Arenicella</taxon>
    </lineage>
</organism>
<evidence type="ECO:0000313" key="4">
    <source>
        <dbReference type="Proteomes" id="UP000253083"/>
    </source>
</evidence>
<proteinExistence type="inferred from homology"/>